<organism evidence="2">
    <name type="scientific">Acinetobacter baumannii</name>
    <dbReference type="NCBI Taxonomy" id="470"/>
    <lineage>
        <taxon>Bacteria</taxon>
        <taxon>Pseudomonadati</taxon>
        <taxon>Pseudomonadota</taxon>
        <taxon>Gammaproteobacteria</taxon>
        <taxon>Moraxellales</taxon>
        <taxon>Moraxellaceae</taxon>
        <taxon>Acinetobacter</taxon>
        <taxon>Acinetobacter calcoaceticus/baumannii complex</taxon>
    </lineage>
</organism>
<protein>
    <submittedName>
        <fullName evidence="2">Uncharacterized protein</fullName>
    </submittedName>
</protein>
<dbReference type="AlphaFoldDB" id="A0A0C4Y931"/>
<reference evidence="2" key="1">
    <citation type="submission" date="2014-10" db="EMBL/GenBank/DDBJ databases">
        <authorList>
            <person name="Liu L."/>
            <person name="Ji S."/>
            <person name="Ruan Z."/>
            <person name="Fu Y."/>
            <person name="Fu Y."/>
            <person name="Wang Y."/>
            <person name="Yu Y."/>
        </authorList>
    </citation>
    <scope>NUCLEOTIDE SEQUENCE</scope>
    <source>
        <strain evidence="2">A221</strain>
        <plasmid evidence="2">pAZJ221</plasmid>
    </source>
</reference>
<dbReference type="RefSeq" id="WP_001070789.1">
    <property type="nucleotide sequence ID" value="NZ_CP018144.1"/>
</dbReference>
<keyword evidence="1" id="KW-1133">Transmembrane helix</keyword>
<dbReference type="EMBL" id="KM922672">
    <property type="protein sequence ID" value="AJF79842.1"/>
    <property type="molecule type" value="Genomic_DNA"/>
</dbReference>
<feature type="transmembrane region" description="Helical" evidence="1">
    <location>
        <begin position="56"/>
        <end position="78"/>
    </location>
</feature>
<proteinExistence type="predicted"/>
<geneLocation type="plasmid" evidence="2">
    <name>pAZJ221</name>
</geneLocation>
<reference evidence="2" key="2">
    <citation type="journal article" date="2015" name="Antimicrob. Agents Chemother.">
        <title>Dissemination of blaOXA-23 in Acinetobacter spp. in China: Main Roles of Conjugative Plasmid pAZJ221 and Transposon Tn2009.</title>
        <authorList>
            <person name="Liu L.L."/>
            <person name="Ji S.J."/>
            <person name="Ruan Z."/>
            <person name="Fu Y."/>
            <person name="Fu Y.Q."/>
            <person name="Wang Y.F."/>
            <person name="Yu Y.S."/>
        </authorList>
    </citation>
    <scope>NUCLEOTIDE SEQUENCE</scope>
    <source>
        <strain evidence="2">A221</strain>
        <plasmid evidence="2">pAZJ221</plasmid>
    </source>
</reference>
<name>A0A0C4Y931_ACIBA</name>
<keyword evidence="1" id="KW-0812">Transmembrane</keyword>
<feature type="transmembrane region" description="Helical" evidence="1">
    <location>
        <begin position="21"/>
        <end position="44"/>
    </location>
</feature>
<evidence type="ECO:0000256" key="1">
    <source>
        <dbReference type="SAM" id="Phobius"/>
    </source>
</evidence>
<dbReference type="PATRIC" id="fig|470.1342.peg.3909"/>
<keyword evidence="2" id="KW-0614">Plasmid</keyword>
<evidence type="ECO:0000313" key="2">
    <source>
        <dbReference type="EMBL" id="AJF79842.1"/>
    </source>
</evidence>
<gene>
    <name evidence="2" type="ORF">NG19_006</name>
</gene>
<accession>A0A0C4Y931</accession>
<keyword evidence="1" id="KW-0472">Membrane</keyword>
<sequence>MNQDLYVQPYKQAKFSKYIDLFTNFSKIVTIIIIVLAMSDAYIFKMGYGIKLFTEPAYVLSFLSFAIIILGLTVFNGADYRSKISSEKTYKLIGELSVEKAKNNIIYILKVNSELTIGELRSLKHAMNEEVKKLYTEGYKEILDKEIDLINMNHNEIKLRERDIQLIGEYLS</sequence>